<reference evidence="1" key="1">
    <citation type="submission" date="2019-03" db="EMBL/GenBank/DDBJ databases">
        <title>Single cell metagenomics reveals metabolic interactions within the superorganism composed of flagellate Streblomastix strix and complex community of Bacteroidetes bacteria on its surface.</title>
        <authorList>
            <person name="Treitli S.C."/>
            <person name="Kolisko M."/>
            <person name="Husnik F."/>
            <person name="Keeling P."/>
            <person name="Hampl V."/>
        </authorList>
    </citation>
    <scope>NUCLEOTIDE SEQUENCE</scope>
    <source>
        <strain evidence="1">STM</strain>
    </source>
</reference>
<gene>
    <name evidence="1" type="ORF">EZS27_019973</name>
</gene>
<dbReference type="AlphaFoldDB" id="A0A5J4RBG0"/>
<proteinExistence type="predicted"/>
<comment type="caution">
    <text evidence="1">The sequence shown here is derived from an EMBL/GenBank/DDBJ whole genome shotgun (WGS) entry which is preliminary data.</text>
</comment>
<dbReference type="EMBL" id="SNRY01001374">
    <property type="protein sequence ID" value="KAA6331407.1"/>
    <property type="molecule type" value="Genomic_DNA"/>
</dbReference>
<sequence length="22" mass="2493">MEQKNSGKFTRSAFVNSYLALT</sequence>
<evidence type="ECO:0000313" key="1">
    <source>
        <dbReference type="EMBL" id="KAA6331407.1"/>
    </source>
</evidence>
<accession>A0A5J4RBG0</accession>
<organism evidence="1">
    <name type="scientific">termite gut metagenome</name>
    <dbReference type="NCBI Taxonomy" id="433724"/>
    <lineage>
        <taxon>unclassified sequences</taxon>
        <taxon>metagenomes</taxon>
        <taxon>organismal metagenomes</taxon>
    </lineage>
</organism>
<feature type="non-terminal residue" evidence="1">
    <location>
        <position position="22"/>
    </location>
</feature>
<name>A0A5J4RBG0_9ZZZZ</name>
<protein>
    <submittedName>
        <fullName evidence="1">Uncharacterized protein</fullName>
    </submittedName>
</protein>